<accession>A0A426ZKT8</accession>
<dbReference type="Proteomes" id="UP000287651">
    <property type="component" value="Unassembled WGS sequence"/>
</dbReference>
<evidence type="ECO:0000313" key="3">
    <source>
        <dbReference type="Proteomes" id="UP000287651"/>
    </source>
</evidence>
<organism evidence="2 3">
    <name type="scientific">Ensete ventricosum</name>
    <name type="common">Abyssinian banana</name>
    <name type="synonym">Musa ensete</name>
    <dbReference type="NCBI Taxonomy" id="4639"/>
    <lineage>
        <taxon>Eukaryota</taxon>
        <taxon>Viridiplantae</taxon>
        <taxon>Streptophyta</taxon>
        <taxon>Embryophyta</taxon>
        <taxon>Tracheophyta</taxon>
        <taxon>Spermatophyta</taxon>
        <taxon>Magnoliopsida</taxon>
        <taxon>Liliopsida</taxon>
        <taxon>Zingiberales</taxon>
        <taxon>Musaceae</taxon>
        <taxon>Ensete</taxon>
    </lineage>
</organism>
<keyword evidence="1" id="KW-0732">Signal</keyword>
<evidence type="ECO:0000256" key="1">
    <source>
        <dbReference type="SAM" id="SignalP"/>
    </source>
</evidence>
<evidence type="ECO:0000313" key="2">
    <source>
        <dbReference type="EMBL" id="RRT64623.1"/>
    </source>
</evidence>
<reference evidence="2 3" key="1">
    <citation type="journal article" date="2014" name="Agronomy (Basel)">
        <title>A Draft Genome Sequence for Ensete ventricosum, the Drought-Tolerant Tree Against Hunger.</title>
        <authorList>
            <person name="Harrison J."/>
            <person name="Moore K.A."/>
            <person name="Paszkiewicz K."/>
            <person name="Jones T."/>
            <person name="Grant M."/>
            <person name="Ambacheew D."/>
            <person name="Muzemil S."/>
            <person name="Studholme D.J."/>
        </authorList>
    </citation>
    <scope>NUCLEOTIDE SEQUENCE [LARGE SCALE GENOMIC DNA]</scope>
</reference>
<proteinExistence type="predicted"/>
<comment type="caution">
    <text evidence="2">The sequence shown here is derived from an EMBL/GenBank/DDBJ whole genome shotgun (WGS) entry which is preliminary data.</text>
</comment>
<feature type="signal peptide" evidence="1">
    <location>
        <begin position="1"/>
        <end position="20"/>
    </location>
</feature>
<dbReference type="EMBL" id="AMZH03006122">
    <property type="protein sequence ID" value="RRT64623.1"/>
    <property type="molecule type" value="Genomic_DNA"/>
</dbReference>
<sequence>MLLLWSNGMLLHWLLPSGLRWLLHSGMPLSSSRWFLHSGRGMLLSSSRWFLHSGRVHSRRGMLLPNGLDHDLLLPFPEILGLGVASLRLKLIVQIFV</sequence>
<protein>
    <submittedName>
        <fullName evidence="2">Uncharacterized protein</fullName>
    </submittedName>
</protein>
<name>A0A426ZKT8_ENSVE</name>
<gene>
    <name evidence="2" type="ORF">B296_00012725</name>
</gene>
<dbReference type="AlphaFoldDB" id="A0A426ZKT8"/>
<feature type="chain" id="PRO_5019194358" evidence="1">
    <location>
        <begin position="21"/>
        <end position="97"/>
    </location>
</feature>